<dbReference type="GO" id="GO:0008235">
    <property type="term" value="F:metalloexopeptidase activity"/>
    <property type="evidence" value="ECO:0007669"/>
    <property type="project" value="InterPro"/>
</dbReference>
<dbReference type="InterPro" id="IPR045175">
    <property type="entry name" value="M28_fam"/>
</dbReference>
<proteinExistence type="predicted"/>
<accession>A0A090AHV0</accession>
<dbReference type="Gene3D" id="3.40.630.10">
    <property type="entry name" value="Zn peptidases"/>
    <property type="match status" value="1"/>
</dbReference>
<dbReference type="EMBL" id="AP014633">
    <property type="protein sequence ID" value="BAP54315.1"/>
    <property type="molecule type" value="Genomic_DNA"/>
</dbReference>
<keyword evidence="1" id="KW-0812">Transmembrane</keyword>
<sequence length="350" mass="39253">MLPYLMPHNWREWKNLLLRWSVILAVLLAVLLIGSCYVVHMPGISYQGPFLPLTAEESNISVFLRRHVEKLAGEIGERNIGHPEALHNAAAYIEATFKQFGYSVDRQSFLSAGQEVQNLWVRLPGSQFPQQALVIGAHYDSAGNSPGANDNATGVAAVLELARLLVDYQPKRSIYLVAFVNEELLFFRGGEEVGSHRFALDLRAKGLSVYGMLSLETIGYYSDAPGSQDYPIPLLKWIYPDTGNFIAFVGNMASRRLVHQCINNFRHYTSFPSEGIAAPEWLEGVDLSDHLSFWRQGWPALMVTDTAPRRYPYYHDPQDLPNQVDYAKTARVVLGLRKVVAALANDTENN</sequence>
<dbReference type="Proteomes" id="UP000031623">
    <property type="component" value="Chromosome"/>
</dbReference>
<dbReference type="STRING" id="40754.THII_0018"/>
<name>A0A090AHV0_9GAMM</name>
<evidence type="ECO:0000313" key="4">
    <source>
        <dbReference type="Proteomes" id="UP000031623"/>
    </source>
</evidence>
<evidence type="ECO:0000313" key="3">
    <source>
        <dbReference type="EMBL" id="BAP54315.1"/>
    </source>
</evidence>
<evidence type="ECO:0000256" key="1">
    <source>
        <dbReference type="SAM" id="Phobius"/>
    </source>
</evidence>
<feature type="transmembrane region" description="Helical" evidence="1">
    <location>
        <begin position="20"/>
        <end position="39"/>
    </location>
</feature>
<reference evidence="3 4" key="1">
    <citation type="journal article" date="2014" name="ISME J.">
        <title>Ecophysiology of Thioploca ingrica as revealed by the complete genome sequence supplemented with proteomic evidence.</title>
        <authorList>
            <person name="Kojima H."/>
            <person name="Ogura Y."/>
            <person name="Yamamoto N."/>
            <person name="Togashi T."/>
            <person name="Mori H."/>
            <person name="Watanabe T."/>
            <person name="Nemoto F."/>
            <person name="Kurokawa K."/>
            <person name="Hayashi T."/>
            <person name="Fukui M."/>
        </authorList>
    </citation>
    <scope>NUCLEOTIDE SEQUENCE [LARGE SCALE GENOMIC DNA]</scope>
</reference>
<organism evidence="3 4">
    <name type="scientific">Thioploca ingrica</name>
    <dbReference type="NCBI Taxonomy" id="40754"/>
    <lineage>
        <taxon>Bacteria</taxon>
        <taxon>Pseudomonadati</taxon>
        <taxon>Pseudomonadota</taxon>
        <taxon>Gammaproteobacteria</taxon>
        <taxon>Thiotrichales</taxon>
        <taxon>Thiotrichaceae</taxon>
        <taxon>Thioploca</taxon>
    </lineage>
</organism>
<gene>
    <name evidence="3" type="ORF">THII_0018</name>
</gene>
<keyword evidence="1" id="KW-0472">Membrane</keyword>
<evidence type="ECO:0000259" key="2">
    <source>
        <dbReference type="Pfam" id="PF04389"/>
    </source>
</evidence>
<dbReference type="GO" id="GO:0006508">
    <property type="term" value="P:proteolysis"/>
    <property type="evidence" value="ECO:0007669"/>
    <property type="project" value="InterPro"/>
</dbReference>
<dbReference type="PANTHER" id="PTHR12147">
    <property type="entry name" value="METALLOPEPTIDASE M28 FAMILY MEMBER"/>
    <property type="match status" value="1"/>
</dbReference>
<dbReference type="PANTHER" id="PTHR12147:SF26">
    <property type="entry name" value="PEPTIDASE M28 DOMAIN-CONTAINING PROTEIN"/>
    <property type="match status" value="1"/>
</dbReference>
<dbReference type="SUPFAM" id="SSF53187">
    <property type="entry name" value="Zn-dependent exopeptidases"/>
    <property type="match status" value="1"/>
</dbReference>
<feature type="domain" description="Peptidase M28" evidence="2">
    <location>
        <begin position="118"/>
        <end position="334"/>
    </location>
</feature>
<keyword evidence="4" id="KW-1185">Reference proteome</keyword>
<dbReference type="Pfam" id="PF04389">
    <property type="entry name" value="Peptidase_M28"/>
    <property type="match status" value="1"/>
</dbReference>
<dbReference type="InterPro" id="IPR007484">
    <property type="entry name" value="Peptidase_M28"/>
</dbReference>
<dbReference type="KEGG" id="tig:THII_0018"/>
<dbReference type="HOGENOM" id="CLU_048743_0_0_6"/>
<protein>
    <submittedName>
        <fullName evidence="3">Peptidase M28</fullName>
    </submittedName>
</protein>
<dbReference type="AlphaFoldDB" id="A0A090AHV0"/>
<keyword evidence="1" id="KW-1133">Transmembrane helix</keyword>